<keyword evidence="2" id="KW-1185">Reference proteome</keyword>
<dbReference type="EMBL" id="JANGAC010000020">
    <property type="protein sequence ID" value="MCQ4925307.1"/>
    <property type="molecule type" value="Genomic_DNA"/>
</dbReference>
<organism evidence="1 2">
    <name type="scientific">Tissierella carlieri</name>
    <dbReference type="NCBI Taxonomy" id="689904"/>
    <lineage>
        <taxon>Bacteria</taxon>
        <taxon>Bacillati</taxon>
        <taxon>Bacillota</taxon>
        <taxon>Tissierellia</taxon>
        <taxon>Tissierellales</taxon>
        <taxon>Tissierellaceae</taxon>
        <taxon>Tissierella</taxon>
    </lineage>
</organism>
<accession>A0ABT1SH95</accession>
<reference evidence="1 2" key="1">
    <citation type="submission" date="2022-06" db="EMBL/GenBank/DDBJ databases">
        <title>Isolation of gut microbiota from human fecal samples.</title>
        <authorList>
            <person name="Pamer E.G."/>
            <person name="Barat B."/>
            <person name="Waligurski E."/>
            <person name="Medina S."/>
            <person name="Paddock L."/>
            <person name="Mostad J."/>
        </authorList>
    </citation>
    <scope>NUCLEOTIDE SEQUENCE [LARGE SCALE GENOMIC DNA]</scope>
    <source>
        <strain evidence="1 2">DFI.7.95</strain>
    </source>
</reference>
<sequence length="93" mass="10476">MVEIYGAKWLGYEHLRLSTQLGKQLLPPINIDDIAKSVLVLQKESSDVEKVKNCMVKIACDGKIDKHEERRWDEVTKEVFKMAGAALSVVFSG</sequence>
<name>A0ABT1SH95_9FIRM</name>
<evidence type="ECO:0000313" key="2">
    <source>
        <dbReference type="Proteomes" id="UP001524478"/>
    </source>
</evidence>
<protein>
    <submittedName>
        <fullName evidence="1">Uncharacterized protein</fullName>
    </submittedName>
</protein>
<comment type="caution">
    <text evidence="1">The sequence shown here is derived from an EMBL/GenBank/DDBJ whole genome shotgun (WGS) entry which is preliminary data.</text>
</comment>
<gene>
    <name evidence="1" type="ORF">NE686_19540</name>
</gene>
<evidence type="ECO:0000313" key="1">
    <source>
        <dbReference type="EMBL" id="MCQ4925307.1"/>
    </source>
</evidence>
<proteinExistence type="predicted"/>
<dbReference type="Proteomes" id="UP001524478">
    <property type="component" value="Unassembled WGS sequence"/>
</dbReference>
<dbReference type="RefSeq" id="WP_256312809.1">
    <property type="nucleotide sequence ID" value="NZ_JANGAC010000020.1"/>
</dbReference>